<accession>A0A264W2X3</accession>
<evidence type="ECO:0008006" key="4">
    <source>
        <dbReference type="Google" id="ProtNLM"/>
    </source>
</evidence>
<evidence type="ECO:0000313" key="2">
    <source>
        <dbReference type="EMBL" id="OZS77905.1"/>
    </source>
</evidence>
<protein>
    <recommendedName>
        <fullName evidence="4">DUF3221 domain-containing protein</fullName>
    </recommendedName>
</protein>
<dbReference type="RefSeq" id="WP_094943142.1">
    <property type="nucleotide sequence ID" value="NZ_NOKQ01000217.1"/>
</dbReference>
<comment type="caution">
    <text evidence="2">The sequence shown here is derived from an EMBL/GenBank/DDBJ whole genome shotgun (WGS) entry which is preliminary data.</text>
</comment>
<keyword evidence="1" id="KW-0812">Transmembrane</keyword>
<dbReference type="OrthoDB" id="2453834at2"/>
<keyword evidence="1" id="KW-1133">Transmembrane helix</keyword>
<organism evidence="2 3">
    <name type="scientific">Tetzosporium hominis</name>
    <dbReference type="NCBI Taxonomy" id="2020506"/>
    <lineage>
        <taxon>Bacteria</taxon>
        <taxon>Bacillati</taxon>
        <taxon>Bacillota</taxon>
        <taxon>Bacilli</taxon>
        <taxon>Bacillales</taxon>
        <taxon>Caryophanaceae</taxon>
        <taxon>Tetzosporium</taxon>
    </lineage>
</organism>
<name>A0A264W2X3_9BACL</name>
<dbReference type="AlphaFoldDB" id="A0A264W2X3"/>
<dbReference type="EMBL" id="NOKQ01000217">
    <property type="protein sequence ID" value="OZS77905.1"/>
    <property type="molecule type" value="Genomic_DNA"/>
</dbReference>
<evidence type="ECO:0000256" key="1">
    <source>
        <dbReference type="SAM" id="Phobius"/>
    </source>
</evidence>
<dbReference type="InterPro" id="IPR021598">
    <property type="entry name" value="DUF3221"/>
</dbReference>
<dbReference type="Pfam" id="PF11518">
    <property type="entry name" value="DUF3221"/>
    <property type="match status" value="1"/>
</dbReference>
<reference evidence="2 3" key="1">
    <citation type="submission" date="2017-07" db="EMBL/GenBank/DDBJ databases">
        <title>Tetzosporium hominis gen.nov. sp.nov.</title>
        <authorList>
            <person name="Tetz G."/>
            <person name="Tetz V."/>
        </authorList>
    </citation>
    <scope>NUCLEOTIDE SEQUENCE [LARGE SCALE GENOMIC DNA]</scope>
    <source>
        <strain evidence="2 3">VT-49</strain>
    </source>
</reference>
<feature type="transmembrane region" description="Helical" evidence="1">
    <location>
        <begin position="7"/>
        <end position="29"/>
    </location>
</feature>
<keyword evidence="1" id="KW-0472">Membrane</keyword>
<keyword evidence="3" id="KW-1185">Reference proteome</keyword>
<sequence length="127" mass="13341">MSGKKLAIALVIGVIVVVGLIMAAVFAFFATNPTQQGTEGSNEFTGYVLAIQDNRMLVVSGTAEEVDGLTPETILDSGLPAIWFSVTLDQKNKVQVGDEVRVTHEAVAESYPGQSTAVSVEPTTGLD</sequence>
<gene>
    <name evidence="2" type="ORF">CF394_09120</name>
</gene>
<evidence type="ECO:0000313" key="3">
    <source>
        <dbReference type="Proteomes" id="UP000217065"/>
    </source>
</evidence>
<dbReference type="Proteomes" id="UP000217065">
    <property type="component" value="Unassembled WGS sequence"/>
</dbReference>
<proteinExistence type="predicted"/>